<keyword evidence="2" id="KW-1185">Reference proteome</keyword>
<dbReference type="AlphaFoldDB" id="A0A7G2CTS6"/>
<proteinExistence type="predicted"/>
<dbReference type="PANTHER" id="PTHR40736:SF3">
    <property type="match status" value="1"/>
</dbReference>
<dbReference type="EMBL" id="LR877170">
    <property type="protein sequence ID" value="CAD2222471.1"/>
    <property type="molecule type" value="Genomic_DNA"/>
</dbReference>
<evidence type="ECO:0000313" key="1">
    <source>
        <dbReference type="EMBL" id="CAD2222471.1"/>
    </source>
</evidence>
<gene>
    <name evidence="1" type="ORF">ADEAN_001001500</name>
</gene>
<protein>
    <submittedName>
        <fullName evidence="1">Uncharacterized protein</fullName>
    </submittedName>
</protein>
<name>A0A7G2CTS6_9TRYP</name>
<reference evidence="1 2" key="1">
    <citation type="submission" date="2020-08" db="EMBL/GenBank/DDBJ databases">
        <authorList>
            <person name="Newling K."/>
            <person name="Davey J."/>
            <person name="Forrester S."/>
        </authorList>
    </citation>
    <scope>NUCLEOTIDE SEQUENCE [LARGE SCALE GENOMIC DNA]</scope>
    <source>
        <strain evidence="2">Crithidia deanei Carvalho (ATCC PRA-265)</strain>
    </source>
</reference>
<dbReference type="VEuPathDB" id="TriTrypDB:ADEAN_001001500"/>
<dbReference type="PANTHER" id="PTHR40736">
    <property type="match status" value="1"/>
</dbReference>
<accession>A0A7G2CTS6</accession>
<dbReference type="Proteomes" id="UP000515908">
    <property type="component" value="Chromosome 26"/>
</dbReference>
<sequence length="162" mass="18367">MGKILQALTKPVTVPVAACRRSVAAMTGPLKQHIDIHEKQGEDVCTLVWQEYVHAQRHLVGYRFQKFISECKYIASGEMAIATFEKTDLLLLLRWLTKCLALFLAFTLVGRRSIYPPLEPHSPFLEEAVANWPVTHVDAAFGRIPAETVYYLKEIRATEPTK</sequence>
<organism evidence="1 2">
    <name type="scientific">Angomonas deanei</name>
    <dbReference type="NCBI Taxonomy" id="59799"/>
    <lineage>
        <taxon>Eukaryota</taxon>
        <taxon>Discoba</taxon>
        <taxon>Euglenozoa</taxon>
        <taxon>Kinetoplastea</taxon>
        <taxon>Metakinetoplastina</taxon>
        <taxon>Trypanosomatida</taxon>
        <taxon>Trypanosomatidae</taxon>
        <taxon>Strigomonadinae</taxon>
        <taxon>Angomonas</taxon>
    </lineage>
</organism>
<evidence type="ECO:0000313" key="2">
    <source>
        <dbReference type="Proteomes" id="UP000515908"/>
    </source>
</evidence>